<keyword evidence="1" id="KW-0812">Transmembrane</keyword>
<proteinExistence type="predicted"/>
<evidence type="ECO:0000313" key="3">
    <source>
        <dbReference type="Proteomes" id="UP001234495"/>
    </source>
</evidence>
<dbReference type="InterPro" id="IPR025627">
    <property type="entry name" value="YfzA"/>
</dbReference>
<accession>A0ABT9ZD22</accession>
<comment type="caution">
    <text evidence="2">The sequence shown here is derived from an EMBL/GenBank/DDBJ whole genome shotgun (WGS) entry which is preliminary data.</text>
</comment>
<keyword evidence="3" id="KW-1185">Reference proteome</keyword>
<name>A0ABT9ZD22_9BACI</name>
<evidence type="ECO:0008006" key="4">
    <source>
        <dbReference type="Google" id="ProtNLM"/>
    </source>
</evidence>
<evidence type="ECO:0000256" key="1">
    <source>
        <dbReference type="SAM" id="Phobius"/>
    </source>
</evidence>
<evidence type="ECO:0000313" key="2">
    <source>
        <dbReference type="EMBL" id="MDQ0229145.1"/>
    </source>
</evidence>
<dbReference type="Proteomes" id="UP001234495">
    <property type="component" value="Unassembled WGS sequence"/>
</dbReference>
<feature type="transmembrane region" description="Helical" evidence="1">
    <location>
        <begin position="69"/>
        <end position="92"/>
    </location>
</feature>
<organism evidence="2 3">
    <name type="scientific">Metabacillus malikii</name>
    <dbReference type="NCBI Taxonomy" id="1504265"/>
    <lineage>
        <taxon>Bacteria</taxon>
        <taxon>Bacillati</taxon>
        <taxon>Bacillota</taxon>
        <taxon>Bacilli</taxon>
        <taxon>Bacillales</taxon>
        <taxon>Bacillaceae</taxon>
        <taxon>Metabacillus</taxon>
    </lineage>
</organism>
<dbReference type="RefSeq" id="WP_307336335.1">
    <property type="nucleotide sequence ID" value="NZ_JAUSUD010000001.1"/>
</dbReference>
<dbReference type="EMBL" id="JAUSUD010000001">
    <property type="protein sequence ID" value="MDQ0229145.1"/>
    <property type="molecule type" value="Genomic_DNA"/>
</dbReference>
<keyword evidence="1" id="KW-0472">Membrane</keyword>
<reference evidence="2 3" key="1">
    <citation type="submission" date="2023-07" db="EMBL/GenBank/DDBJ databases">
        <title>Genomic Encyclopedia of Type Strains, Phase IV (KMG-IV): sequencing the most valuable type-strain genomes for metagenomic binning, comparative biology and taxonomic classification.</title>
        <authorList>
            <person name="Goeker M."/>
        </authorList>
    </citation>
    <scope>NUCLEOTIDE SEQUENCE [LARGE SCALE GENOMIC DNA]</scope>
    <source>
        <strain evidence="2 3">DSM 29005</strain>
    </source>
</reference>
<feature type="transmembrane region" description="Helical" evidence="1">
    <location>
        <begin position="12"/>
        <end position="33"/>
    </location>
</feature>
<keyword evidence="1" id="KW-1133">Transmembrane helix</keyword>
<dbReference type="Pfam" id="PF14118">
    <property type="entry name" value="YfzA"/>
    <property type="match status" value="1"/>
</dbReference>
<protein>
    <recommendedName>
        <fullName evidence="4">YfzA-like protein</fullName>
    </recommendedName>
</protein>
<sequence>MVMKRKKDGPASLRRCIAALGLFLCLLLMMYLFDTTPWTLNFREGTLFENLLNSTFFTEWFVPYRTPEFNVLTVLFAVIFVPEIIISTIEYINARRKKQ</sequence>
<gene>
    <name evidence="2" type="ORF">J2S19_000395</name>
</gene>